<feature type="region of interest" description="Disordered" evidence="2">
    <location>
        <begin position="36"/>
        <end position="58"/>
    </location>
</feature>
<reference evidence="3 4" key="1">
    <citation type="journal article" date="2013" name="Nat. Biotechnol.">
        <title>Genome sequences of rare, uncultured bacteria obtained by differential coverage binning of multiple metagenomes.</title>
        <authorList>
            <person name="Albertsen M."/>
            <person name="Hugenholtz P."/>
            <person name="Skarshewski A."/>
            <person name="Nielsen K.L."/>
            <person name="Tyson G.W."/>
            <person name="Nielsen P.H."/>
        </authorList>
    </citation>
    <scope>NUCLEOTIDE SEQUENCE [LARGE SCALE GENOMIC DNA]</scope>
    <source>
        <strain evidence="3">TM71</strain>
    </source>
</reference>
<keyword evidence="4" id="KW-1185">Reference proteome</keyword>
<dbReference type="Proteomes" id="UP000013893">
    <property type="component" value="Chromosome"/>
</dbReference>
<sequence length="475" mass="54884">MTARTSVLPAPTWHGTPANLQHQWFEFLRGHARQQAQTRPAQLRRELSYAQSDNRDDRAQLRSYANESRNHQEKLTRLRASVRTYNDEDYLNALEALFALPEVIATRVDRHGALVVLIRPIRSDSLDLGDFEISFDDLVADYNSYIVRSRLTQDDVRYRNLSMCDSFGNNTHLFRVDSLTRQQFCDFYANLDLAGLVRAISEQINEVTASSRALLQQTVPGAEPLWDGFVENPLKALKQLQKRALDRHQLARQIREQERLVADYDRAMRDLRERIRQNEADIRRMEAELVALEATARRRGEIIDLADARRTLRFITHMPGFLGMRFDEDGTAVIHIRTSWVYRDRRYDLGDFELWLRPNRGNHKGYGVVPIHATRLPSGGRSTTYFNRYASHRPGLNENDWFCFGGRSGELGNMLNDGDFGHFVNIAVNCMNSVNNADKPGHAHHLPVIPMEEVWRHQPRTRARRWLARVAIAAS</sequence>
<proteinExistence type="predicted"/>
<dbReference type="AlphaFoldDB" id="R4PUE2"/>
<dbReference type="HOGENOM" id="CLU_574512_0_0_0"/>
<evidence type="ECO:0000256" key="1">
    <source>
        <dbReference type="SAM" id="Coils"/>
    </source>
</evidence>
<organism evidence="3 4">
    <name type="scientific">Candidatus Saccharimonas aalborgensis</name>
    <dbReference type="NCBI Taxonomy" id="1332188"/>
    <lineage>
        <taxon>Bacteria</taxon>
        <taxon>Candidatus Saccharimonadota</taxon>
        <taxon>Candidatus Saccharimonadia</taxon>
        <taxon>Candidatus Saccharimonadales</taxon>
        <taxon>Candidatus Saccharimonadaceae</taxon>
        <taxon>Candidatus Saccharimonas</taxon>
    </lineage>
</organism>
<accession>R4PUE2</accession>
<feature type="coiled-coil region" evidence="1">
    <location>
        <begin position="247"/>
        <end position="295"/>
    </location>
</feature>
<gene>
    <name evidence="3" type="ORF">L336_0034</name>
</gene>
<name>R4PUE2_9BACT</name>
<dbReference type="KEGG" id="saal:L336_0034"/>
<protein>
    <submittedName>
        <fullName evidence="3">Uncharacterized protein</fullName>
    </submittedName>
</protein>
<feature type="coiled-coil region" evidence="1">
    <location>
        <begin position="61"/>
        <end position="88"/>
    </location>
</feature>
<evidence type="ECO:0000256" key="2">
    <source>
        <dbReference type="SAM" id="MobiDB-lite"/>
    </source>
</evidence>
<keyword evidence="1" id="KW-0175">Coiled coil</keyword>
<evidence type="ECO:0000313" key="3">
    <source>
        <dbReference type="EMBL" id="AGL61745.1"/>
    </source>
</evidence>
<dbReference type="EMBL" id="CP005957">
    <property type="protein sequence ID" value="AGL61745.1"/>
    <property type="molecule type" value="Genomic_DNA"/>
</dbReference>
<feature type="compositionally biased region" description="Basic and acidic residues" evidence="2">
    <location>
        <begin position="43"/>
        <end position="58"/>
    </location>
</feature>
<evidence type="ECO:0000313" key="4">
    <source>
        <dbReference type="Proteomes" id="UP000013893"/>
    </source>
</evidence>